<proteinExistence type="inferred from homology"/>
<dbReference type="SUPFAM" id="SSF54518">
    <property type="entry name" value="Tubby C-terminal domain-like"/>
    <property type="match status" value="1"/>
</dbReference>
<dbReference type="RefSeq" id="WP_251514016.1">
    <property type="nucleotide sequence ID" value="NZ_JAMBON010000014.1"/>
</dbReference>
<keyword evidence="3" id="KW-1185">Reference proteome</keyword>
<evidence type="ECO:0000256" key="1">
    <source>
        <dbReference type="ARBA" id="ARBA00005437"/>
    </source>
</evidence>
<accession>A0ABW4HLA9</accession>
<comment type="caution">
    <text evidence="2">The sequence shown here is derived from an EMBL/GenBank/DDBJ whole genome shotgun (WGS) entry which is preliminary data.</text>
</comment>
<gene>
    <name evidence="2" type="ORF">ACFSBH_00595</name>
</gene>
<dbReference type="InterPro" id="IPR038595">
    <property type="entry name" value="LOR_sf"/>
</dbReference>
<comment type="similarity">
    <text evidence="1">Belongs to the LOR family.</text>
</comment>
<dbReference type="InterPro" id="IPR025659">
    <property type="entry name" value="Tubby-like_C"/>
</dbReference>
<protein>
    <submittedName>
        <fullName evidence="2">LURP-one-related/scramblase family protein</fullName>
    </submittedName>
</protein>
<dbReference type="Proteomes" id="UP001597221">
    <property type="component" value="Unassembled WGS sequence"/>
</dbReference>
<name>A0ABW4HLA9_9BACI</name>
<dbReference type="InterPro" id="IPR007612">
    <property type="entry name" value="LOR"/>
</dbReference>
<dbReference type="Gene3D" id="2.40.160.200">
    <property type="entry name" value="LURP1-related"/>
    <property type="match status" value="1"/>
</dbReference>
<evidence type="ECO:0000313" key="2">
    <source>
        <dbReference type="EMBL" id="MFD1606168.1"/>
    </source>
</evidence>
<sequence>MKELYIKQKVLSMRGRFTVKDADERDVYFVEGSFLKVPKVFTVSDTGGSEVAQITKHFLTWLPKFTVSIDGQEVITIKKEFTFFKSKFTIDALGLEVEGDWWDMDFGIYQHGELIGEVSKKWFSWGDSYQVKVMDESVEKLIIALVIAIDCVKADQSSAASSASFGD</sequence>
<reference evidence="3" key="1">
    <citation type="journal article" date="2019" name="Int. J. Syst. Evol. Microbiol.">
        <title>The Global Catalogue of Microorganisms (GCM) 10K type strain sequencing project: providing services to taxonomists for standard genome sequencing and annotation.</title>
        <authorList>
            <consortium name="The Broad Institute Genomics Platform"/>
            <consortium name="The Broad Institute Genome Sequencing Center for Infectious Disease"/>
            <person name="Wu L."/>
            <person name="Ma J."/>
        </authorList>
    </citation>
    <scope>NUCLEOTIDE SEQUENCE [LARGE SCALE GENOMIC DNA]</scope>
    <source>
        <strain evidence="3">CGMCC 1.12376</strain>
    </source>
</reference>
<organism evidence="2 3">
    <name type="scientific">Oceanobacillus luteolus</name>
    <dbReference type="NCBI Taxonomy" id="1274358"/>
    <lineage>
        <taxon>Bacteria</taxon>
        <taxon>Bacillati</taxon>
        <taxon>Bacillota</taxon>
        <taxon>Bacilli</taxon>
        <taxon>Bacillales</taxon>
        <taxon>Bacillaceae</taxon>
        <taxon>Oceanobacillus</taxon>
    </lineage>
</organism>
<dbReference type="EMBL" id="JBHUDE010000005">
    <property type="protein sequence ID" value="MFD1606168.1"/>
    <property type="molecule type" value="Genomic_DNA"/>
</dbReference>
<dbReference type="Pfam" id="PF04525">
    <property type="entry name" value="LOR"/>
    <property type="match status" value="1"/>
</dbReference>
<evidence type="ECO:0000313" key="3">
    <source>
        <dbReference type="Proteomes" id="UP001597221"/>
    </source>
</evidence>